<dbReference type="AlphaFoldDB" id="A0A5Q2MJ42"/>
<evidence type="ECO:0000256" key="4">
    <source>
        <dbReference type="PROSITE-ProRule" id="PRU00335"/>
    </source>
</evidence>
<evidence type="ECO:0000259" key="5">
    <source>
        <dbReference type="PROSITE" id="PS50977"/>
    </source>
</evidence>
<gene>
    <name evidence="6" type="ORF">GEV26_10365</name>
</gene>
<dbReference type="PANTHER" id="PTHR30055">
    <property type="entry name" value="HTH-TYPE TRANSCRIPTIONAL REGULATOR RUTR"/>
    <property type="match status" value="1"/>
</dbReference>
<evidence type="ECO:0000313" key="7">
    <source>
        <dbReference type="Proteomes" id="UP000392064"/>
    </source>
</evidence>
<protein>
    <submittedName>
        <fullName evidence="6">TetR family transcriptional regulator</fullName>
    </submittedName>
</protein>
<dbReference type="InterPro" id="IPR001647">
    <property type="entry name" value="HTH_TetR"/>
</dbReference>
<proteinExistence type="predicted"/>
<organism evidence="6 7">
    <name type="scientific">Aeromicrobium yanjiei</name>
    <dbReference type="NCBI Taxonomy" id="2662028"/>
    <lineage>
        <taxon>Bacteria</taxon>
        <taxon>Bacillati</taxon>
        <taxon>Actinomycetota</taxon>
        <taxon>Actinomycetes</taxon>
        <taxon>Propionibacteriales</taxon>
        <taxon>Nocardioidaceae</taxon>
        <taxon>Aeromicrobium</taxon>
    </lineage>
</organism>
<dbReference type="PANTHER" id="PTHR30055:SF234">
    <property type="entry name" value="HTH-TYPE TRANSCRIPTIONAL REGULATOR BETI"/>
    <property type="match status" value="1"/>
</dbReference>
<sequence length="198" mass="21959">MPAPRLRLAPAERRQQIIDAARVLYSDRAYDDVSTAELAEAAGVARGLINHYFGDKRELFLEVMRGSILMPTQALPDYDGRTLEERARLTMDWILNAATTYGQAWVAASGAANLHGASDVQAVVDEADDRAARLVLDALGLPDSPHLRARLRPMAALTKAVCREWLQRKTYSRDEALDLLTDSVLLFVHDHAPTKELP</sequence>
<keyword evidence="2 4" id="KW-0238">DNA-binding</keyword>
<keyword evidence="7" id="KW-1185">Reference proteome</keyword>
<keyword evidence="1" id="KW-0805">Transcription regulation</keyword>
<dbReference type="GO" id="GO:0003700">
    <property type="term" value="F:DNA-binding transcription factor activity"/>
    <property type="evidence" value="ECO:0007669"/>
    <property type="project" value="TreeGrafter"/>
</dbReference>
<dbReference type="RefSeq" id="WP_153652999.1">
    <property type="nucleotide sequence ID" value="NZ_CP045737.1"/>
</dbReference>
<dbReference type="InterPro" id="IPR050109">
    <property type="entry name" value="HTH-type_TetR-like_transc_reg"/>
</dbReference>
<dbReference type="EMBL" id="CP045737">
    <property type="protein sequence ID" value="QGG41733.1"/>
    <property type="molecule type" value="Genomic_DNA"/>
</dbReference>
<dbReference type="PROSITE" id="PS50977">
    <property type="entry name" value="HTH_TETR_2"/>
    <property type="match status" value="1"/>
</dbReference>
<dbReference type="GO" id="GO:0000976">
    <property type="term" value="F:transcription cis-regulatory region binding"/>
    <property type="evidence" value="ECO:0007669"/>
    <property type="project" value="TreeGrafter"/>
</dbReference>
<reference evidence="6 7" key="1">
    <citation type="submission" date="2019-11" db="EMBL/GenBank/DDBJ databases">
        <authorList>
            <person name="Li J."/>
        </authorList>
    </citation>
    <scope>NUCLEOTIDE SEQUENCE [LARGE SCALE GENOMIC DNA]</scope>
    <source>
        <strain evidence="6 7">MF47</strain>
    </source>
</reference>
<name>A0A5Q2MJ42_9ACTN</name>
<dbReference type="SUPFAM" id="SSF46689">
    <property type="entry name" value="Homeodomain-like"/>
    <property type="match status" value="1"/>
</dbReference>
<keyword evidence="3" id="KW-0804">Transcription</keyword>
<feature type="domain" description="HTH tetR-type" evidence="5">
    <location>
        <begin position="11"/>
        <end position="71"/>
    </location>
</feature>
<evidence type="ECO:0000256" key="3">
    <source>
        <dbReference type="ARBA" id="ARBA00023163"/>
    </source>
</evidence>
<dbReference type="KEGG" id="aef:GEV26_10365"/>
<evidence type="ECO:0000256" key="2">
    <source>
        <dbReference type="ARBA" id="ARBA00023125"/>
    </source>
</evidence>
<accession>A0A5Q2MJ42</accession>
<dbReference type="Gene3D" id="1.10.357.10">
    <property type="entry name" value="Tetracycline Repressor, domain 2"/>
    <property type="match status" value="1"/>
</dbReference>
<evidence type="ECO:0000313" key="6">
    <source>
        <dbReference type="EMBL" id="QGG41733.1"/>
    </source>
</evidence>
<feature type="DNA-binding region" description="H-T-H motif" evidence="4">
    <location>
        <begin position="34"/>
        <end position="53"/>
    </location>
</feature>
<dbReference type="InterPro" id="IPR009057">
    <property type="entry name" value="Homeodomain-like_sf"/>
</dbReference>
<dbReference type="PRINTS" id="PR00455">
    <property type="entry name" value="HTHTETR"/>
</dbReference>
<dbReference type="Pfam" id="PF00440">
    <property type="entry name" value="TetR_N"/>
    <property type="match status" value="1"/>
</dbReference>
<dbReference type="Proteomes" id="UP000392064">
    <property type="component" value="Chromosome"/>
</dbReference>
<evidence type="ECO:0000256" key="1">
    <source>
        <dbReference type="ARBA" id="ARBA00023015"/>
    </source>
</evidence>